<evidence type="ECO:0000259" key="3">
    <source>
        <dbReference type="PROSITE" id="PS50234"/>
    </source>
</evidence>
<dbReference type="OMA" id="FIGKWPA"/>
<reference evidence="4 5" key="1">
    <citation type="journal article" date="2016" name="Genome Announc.">
        <title>Draft Genome Sequences of Five Rapidly Growing Mycobacterium Species, M. thermoresistibile, M. fortuitum subsp. acetamidolyticum, M. canariasense, M. brisbanense, and M. novocastrense.</title>
        <authorList>
            <person name="Katahira K."/>
            <person name="Ogura Y."/>
            <person name="Gotoh Y."/>
            <person name="Hayashi T."/>
        </authorList>
    </citation>
    <scope>NUCLEOTIDE SEQUENCE [LARGE SCALE GENOMIC DNA]</scope>
    <source>
        <strain evidence="4 5">JCM6362</strain>
    </source>
</reference>
<dbReference type="AlphaFoldDB" id="A0A100XB93"/>
<feature type="transmembrane region" description="Helical" evidence="2">
    <location>
        <begin position="175"/>
        <end position="195"/>
    </location>
</feature>
<keyword evidence="2" id="KW-1133">Transmembrane helix</keyword>
<reference evidence="5" key="2">
    <citation type="submission" date="2016-02" db="EMBL/GenBank/DDBJ databases">
        <title>Draft genome sequence of five rapidly growing Mycobacterium species.</title>
        <authorList>
            <person name="Katahira K."/>
            <person name="Gotou Y."/>
            <person name="Iida K."/>
            <person name="Ogura Y."/>
            <person name="Hayashi T."/>
        </authorList>
    </citation>
    <scope>NUCLEOTIDE SEQUENCE [LARGE SCALE GENOMIC DNA]</scope>
    <source>
        <strain evidence="5">JCM6362</strain>
    </source>
</reference>
<feature type="domain" description="VWFA" evidence="3">
    <location>
        <begin position="544"/>
        <end position="731"/>
    </location>
</feature>
<evidence type="ECO:0000256" key="1">
    <source>
        <dbReference type="SAM" id="MobiDB-lite"/>
    </source>
</evidence>
<dbReference type="SUPFAM" id="SSF53300">
    <property type="entry name" value="vWA-like"/>
    <property type="match status" value="1"/>
</dbReference>
<dbReference type="InterPro" id="IPR002035">
    <property type="entry name" value="VWF_A"/>
</dbReference>
<dbReference type="STRING" id="1797.RMCT_0371"/>
<evidence type="ECO:0000313" key="5">
    <source>
        <dbReference type="Proteomes" id="UP000069654"/>
    </source>
</evidence>
<keyword evidence="2" id="KW-0472">Membrane</keyword>
<dbReference type="RefSeq" id="WP_003927474.1">
    <property type="nucleotide sequence ID" value="NZ_BCTB01000002.1"/>
</dbReference>
<accession>A0A100XB93</accession>
<dbReference type="Proteomes" id="UP000069654">
    <property type="component" value="Unassembled WGS sequence"/>
</dbReference>
<dbReference type="PROSITE" id="PS50234">
    <property type="entry name" value="VWFA"/>
    <property type="match status" value="1"/>
</dbReference>
<feature type="compositionally biased region" description="Gly residues" evidence="1">
    <location>
        <begin position="61"/>
        <end position="84"/>
    </location>
</feature>
<organism evidence="4 5">
    <name type="scientific">Mycolicibacterium thermoresistibile</name>
    <name type="common">Mycobacterium thermoresistibile</name>
    <dbReference type="NCBI Taxonomy" id="1797"/>
    <lineage>
        <taxon>Bacteria</taxon>
        <taxon>Bacillati</taxon>
        <taxon>Actinomycetota</taxon>
        <taxon>Actinomycetes</taxon>
        <taxon>Mycobacteriales</taxon>
        <taxon>Mycobacteriaceae</taxon>
        <taxon>Mycolicibacterium</taxon>
    </lineage>
</organism>
<proteinExistence type="predicted"/>
<sequence>MGRHRLPDPDDEPTGDDSATERFRFPFSGRPEERPGDRGGRHFSPDDFEPDFPPDSPGYGDAPGDGGYADTGYGGAEPGYGGEVSPGRGFRDWEADQPDFGEYGDEPAYGDDSYGDDSYGDDAFGDDSYGEDSSDEEPAETPTAGRRRVFDPDTGEWTGSHRAVDSRPRGVSPGVIAALVGVVILVAGFIGWQFFGDALSNRSGAAAARCVAGDLNISVLADPSISDHTRTLADRYNDTASQVGDKCVKVSVRSAEPDAVIDGLGSQWPADLGDRPAVWIPASSLSAARLEAAAGPQTIDDSRSLVTSPVLLAVRPELKFALGQRDWSALPDLQRNPTALDDLGLNGWGSLKLALPRSGGADASGLVAESVAAASAPDGAPATGGLGAVNALLAGQPELSDDTWSTAFDALVDSGDPRSAPVHAVASTEQQLYQRSTSLSDPAQTVAAFRPDGPTAVADYPTVLLSGDWLEQDQRAAASEFVRFLRRPEQLGELAAAGFRTDAAGPPDSAVVDFAAVSTPLSLEDDEIRVTLAEAVTSPQAGAAVTIMLDRSMTEVEGSNTRMGNAVNALIDRVPALPPSAAVGLWTFDGVAGRSEMTVGPLSEPVDGRPRADALTSVLDAQSSTAGGTVSFTTLRLVYTDATANYQDGQPNSVLVITGGPHTDRTLDGPGLQQFLRQTFDPQRPIAVNIIDFGEDSDVPTWQAVAEATGGTYVNLPTSDTPELAATITRLFG</sequence>
<evidence type="ECO:0000313" key="4">
    <source>
        <dbReference type="EMBL" id="GAT13400.1"/>
    </source>
</evidence>
<comment type="caution">
    <text evidence="4">The sequence shown here is derived from an EMBL/GenBank/DDBJ whole genome shotgun (WGS) entry which is preliminary data.</text>
</comment>
<dbReference type="InterPro" id="IPR036465">
    <property type="entry name" value="vWFA_dom_sf"/>
</dbReference>
<dbReference type="EMBL" id="BCTB01000002">
    <property type="protein sequence ID" value="GAT13400.1"/>
    <property type="molecule type" value="Genomic_DNA"/>
</dbReference>
<dbReference type="Gene3D" id="3.40.50.410">
    <property type="entry name" value="von Willebrand factor, type A domain"/>
    <property type="match status" value="1"/>
</dbReference>
<protein>
    <submittedName>
        <fullName evidence="4">von Willebrand factor, type A</fullName>
    </submittedName>
</protein>
<keyword evidence="2" id="KW-0812">Transmembrane</keyword>
<dbReference type="OrthoDB" id="5171781at2"/>
<gene>
    <name evidence="4" type="ORF">RMCT_0371</name>
</gene>
<feature type="region of interest" description="Disordered" evidence="1">
    <location>
        <begin position="1"/>
        <end position="167"/>
    </location>
</feature>
<dbReference type="Pfam" id="PF13531">
    <property type="entry name" value="SBP_bac_11"/>
    <property type="match status" value="1"/>
</dbReference>
<feature type="compositionally biased region" description="Basic and acidic residues" evidence="1">
    <location>
        <begin position="19"/>
        <end position="45"/>
    </location>
</feature>
<name>A0A100XB93_MYCTH</name>
<feature type="compositionally biased region" description="Acidic residues" evidence="1">
    <location>
        <begin position="95"/>
        <end position="139"/>
    </location>
</feature>
<evidence type="ECO:0000256" key="2">
    <source>
        <dbReference type="SAM" id="Phobius"/>
    </source>
</evidence>